<dbReference type="AlphaFoldDB" id="A0A2S7KQJ4"/>
<gene>
    <name evidence="3" type="ORF">BST85_08120</name>
</gene>
<dbReference type="Gene3D" id="3.40.250.10">
    <property type="entry name" value="Rhodanese-like domain"/>
    <property type="match status" value="1"/>
</dbReference>
<name>A0A2S7KQJ4_9FLAO</name>
<dbReference type="PANTHER" id="PTHR43031">
    <property type="entry name" value="FAD-DEPENDENT OXIDOREDUCTASE"/>
    <property type="match status" value="1"/>
</dbReference>
<dbReference type="InterPro" id="IPR050229">
    <property type="entry name" value="GlpE_sulfurtransferase"/>
</dbReference>
<dbReference type="PANTHER" id="PTHR43031:SF1">
    <property type="entry name" value="PYRIDINE NUCLEOTIDE-DISULPHIDE OXIDOREDUCTASE"/>
    <property type="match status" value="1"/>
</dbReference>
<dbReference type="EMBL" id="MQUB01000001">
    <property type="protein sequence ID" value="PQB04858.1"/>
    <property type="molecule type" value="Genomic_DNA"/>
</dbReference>
<feature type="chain" id="PRO_5015652337" description="Rhodanese domain-containing protein" evidence="1">
    <location>
        <begin position="21"/>
        <end position="132"/>
    </location>
</feature>
<dbReference type="SMART" id="SM00450">
    <property type="entry name" value="RHOD"/>
    <property type="match status" value="1"/>
</dbReference>
<dbReference type="CDD" id="cd00158">
    <property type="entry name" value="RHOD"/>
    <property type="match status" value="1"/>
</dbReference>
<evidence type="ECO:0000313" key="4">
    <source>
        <dbReference type="Proteomes" id="UP000239800"/>
    </source>
</evidence>
<dbReference type="Proteomes" id="UP000239800">
    <property type="component" value="Unassembled WGS sequence"/>
</dbReference>
<dbReference type="PROSITE" id="PS50206">
    <property type="entry name" value="RHODANESE_3"/>
    <property type="match status" value="1"/>
</dbReference>
<dbReference type="OrthoDB" id="9808735at2"/>
<protein>
    <recommendedName>
        <fullName evidence="2">Rhodanese domain-containing protein</fullName>
    </recommendedName>
</protein>
<dbReference type="Pfam" id="PF00581">
    <property type="entry name" value="Rhodanese"/>
    <property type="match status" value="1"/>
</dbReference>
<dbReference type="InterPro" id="IPR001763">
    <property type="entry name" value="Rhodanese-like_dom"/>
</dbReference>
<keyword evidence="4" id="KW-1185">Reference proteome</keyword>
<reference evidence="3 4" key="1">
    <citation type="submission" date="2016-11" db="EMBL/GenBank/DDBJ databases">
        <title>Trade-off between light-utilization and light-protection in marine flavobacteria.</title>
        <authorList>
            <person name="Kumagai Y."/>
        </authorList>
    </citation>
    <scope>NUCLEOTIDE SEQUENCE [LARGE SCALE GENOMIC DNA]</scope>
    <source>
        <strain evidence="3 4">NBRC 107741</strain>
    </source>
</reference>
<dbReference type="PROSITE" id="PS51257">
    <property type="entry name" value="PROKAR_LIPOPROTEIN"/>
    <property type="match status" value="1"/>
</dbReference>
<organism evidence="3 4">
    <name type="scientific">Aureitalea marina</name>
    <dbReference type="NCBI Taxonomy" id="930804"/>
    <lineage>
        <taxon>Bacteria</taxon>
        <taxon>Pseudomonadati</taxon>
        <taxon>Bacteroidota</taxon>
        <taxon>Flavobacteriia</taxon>
        <taxon>Flavobacteriales</taxon>
        <taxon>Flavobacteriaceae</taxon>
        <taxon>Aureitalea</taxon>
    </lineage>
</organism>
<dbReference type="RefSeq" id="WP_104812790.1">
    <property type="nucleotide sequence ID" value="NZ_MQUB01000001.1"/>
</dbReference>
<feature type="domain" description="Rhodanese" evidence="2">
    <location>
        <begin position="42"/>
        <end position="132"/>
    </location>
</feature>
<sequence length="132" mass="14828">MRKGLNILILFLLLALGSCKQEVTTGEIEVIPPLQVYEAVYGSDSLQLVDVRTPEEYSVSHLKNAQNICVTDDDFQDQVGVLDKSKPVYVYCRSGKRSARAAKILKEMGFTKVYDLQGGIQEWQDNELETVN</sequence>
<evidence type="ECO:0000256" key="1">
    <source>
        <dbReference type="SAM" id="SignalP"/>
    </source>
</evidence>
<feature type="signal peptide" evidence="1">
    <location>
        <begin position="1"/>
        <end position="20"/>
    </location>
</feature>
<dbReference type="InterPro" id="IPR036873">
    <property type="entry name" value="Rhodanese-like_dom_sf"/>
</dbReference>
<evidence type="ECO:0000259" key="2">
    <source>
        <dbReference type="PROSITE" id="PS50206"/>
    </source>
</evidence>
<accession>A0A2S7KQJ4</accession>
<comment type="caution">
    <text evidence="3">The sequence shown here is derived from an EMBL/GenBank/DDBJ whole genome shotgun (WGS) entry which is preliminary data.</text>
</comment>
<evidence type="ECO:0000313" key="3">
    <source>
        <dbReference type="EMBL" id="PQB04858.1"/>
    </source>
</evidence>
<proteinExistence type="predicted"/>
<keyword evidence="1" id="KW-0732">Signal</keyword>
<dbReference type="SUPFAM" id="SSF52821">
    <property type="entry name" value="Rhodanese/Cell cycle control phosphatase"/>
    <property type="match status" value="1"/>
</dbReference>